<proteinExistence type="predicted"/>
<keyword evidence="1" id="KW-0812">Transmembrane</keyword>
<accession>A0AAQ3QS21</accession>
<feature type="transmembrane region" description="Helical" evidence="1">
    <location>
        <begin position="36"/>
        <end position="55"/>
    </location>
</feature>
<evidence type="ECO:0000313" key="2">
    <source>
        <dbReference type="EMBL" id="WOO39886.1"/>
    </source>
</evidence>
<gene>
    <name evidence="2" type="primary">mnhG</name>
    <name evidence="2" type="ORF">RZN69_14770</name>
</gene>
<organism evidence="2 3">
    <name type="scientific">Rubellicoccus peritrichatus</name>
    <dbReference type="NCBI Taxonomy" id="3080537"/>
    <lineage>
        <taxon>Bacteria</taxon>
        <taxon>Pseudomonadati</taxon>
        <taxon>Verrucomicrobiota</taxon>
        <taxon>Opitutia</taxon>
        <taxon>Puniceicoccales</taxon>
        <taxon>Cerasicoccaceae</taxon>
        <taxon>Rubellicoccus</taxon>
    </lineage>
</organism>
<dbReference type="NCBIfam" id="TIGR01300">
    <property type="entry name" value="CPA3_mnhG_phaG"/>
    <property type="match status" value="1"/>
</dbReference>
<dbReference type="AlphaFoldDB" id="A0AAQ3QS21"/>
<keyword evidence="1" id="KW-1133">Transmembrane helix</keyword>
<dbReference type="EMBL" id="CP136920">
    <property type="protein sequence ID" value="WOO39886.1"/>
    <property type="molecule type" value="Genomic_DNA"/>
</dbReference>
<dbReference type="GO" id="GO:0015385">
    <property type="term" value="F:sodium:proton antiporter activity"/>
    <property type="evidence" value="ECO:0007669"/>
    <property type="project" value="TreeGrafter"/>
</dbReference>
<feature type="transmembrane region" description="Helical" evidence="1">
    <location>
        <begin position="61"/>
        <end position="82"/>
    </location>
</feature>
<keyword evidence="3" id="KW-1185">Reference proteome</keyword>
<reference evidence="2 3" key="1">
    <citation type="submission" date="2023-10" db="EMBL/GenBank/DDBJ databases">
        <title>Rubellicoccus peritrichatus gen. nov., sp. nov., isolated from an algae of coral reef tank.</title>
        <authorList>
            <person name="Luo J."/>
        </authorList>
    </citation>
    <scope>NUCLEOTIDE SEQUENCE [LARGE SCALE GENOMIC DNA]</scope>
    <source>
        <strain evidence="2 3">CR14</strain>
    </source>
</reference>
<protein>
    <submittedName>
        <fullName evidence="2">Monovalent cation/H(+) antiporter subunit G</fullName>
    </submittedName>
</protein>
<dbReference type="NCBIfam" id="NF009314">
    <property type="entry name" value="PRK12674.1-2"/>
    <property type="match status" value="1"/>
</dbReference>
<evidence type="ECO:0000313" key="3">
    <source>
        <dbReference type="Proteomes" id="UP001304300"/>
    </source>
</evidence>
<dbReference type="RefSeq" id="WP_317831928.1">
    <property type="nucleotide sequence ID" value="NZ_CP136920.1"/>
</dbReference>
<name>A0AAQ3QS21_9BACT</name>
<keyword evidence="1" id="KW-0472">Membrane</keyword>
<evidence type="ECO:0000256" key="1">
    <source>
        <dbReference type="SAM" id="Phobius"/>
    </source>
</evidence>
<dbReference type="PANTHER" id="PTHR34703">
    <property type="entry name" value="ANTIPORTER SUBUNIT MNHG2-RELATED"/>
    <property type="match status" value="1"/>
</dbReference>
<dbReference type="InterPro" id="IPR005133">
    <property type="entry name" value="PhaG_MnhG_YufB"/>
</dbReference>
<dbReference type="KEGG" id="puo:RZN69_14770"/>
<feature type="transmembrane region" description="Helical" evidence="1">
    <location>
        <begin position="6"/>
        <end position="24"/>
    </location>
</feature>
<dbReference type="PANTHER" id="PTHR34703:SF1">
    <property type="entry name" value="ANTIPORTER SUBUNIT MNHG2-RELATED"/>
    <property type="match status" value="1"/>
</dbReference>
<dbReference type="Proteomes" id="UP001304300">
    <property type="component" value="Chromosome"/>
</dbReference>
<dbReference type="Pfam" id="PF03334">
    <property type="entry name" value="PhaG_MnhG_YufB"/>
    <property type="match status" value="1"/>
</dbReference>
<sequence>MNWVVAILMIAGAFFALVAAVGVVRMPDFYMRLHAATKAGAFGAALMLLAAALYFGSLRAAIMALITIIFFYLTAPVAGQAIGRAAYRRRVKLWDRTSVDELKNADVCDSEADEKA</sequence>